<dbReference type="Proteomes" id="UP001174209">
    <property type="component" value="Unassembled WGS sequence"/>
</dbReference>
<reference evidence="2" key="1">
    <citation type="submission" date="2023-06" db="EMBL/GenBank/DDBJ databases">
        <title>MT1 and MT2 Draft Genomes of Novel Species.</title>
        <authorList>
            <person name="Venkateswaran K."/>
        </authorList>
    </citation>
    <scope>NUCLEOTIDE SEQUENCE</scope>
    <source>
        <strain evidence="2">IIF3SC-B10</strain>
    </source>
</reference>
<keyword evidence="3" id="KW-1185">Reference proteome</keyword>
<dbReference type="InterPro" id="IPR027417">
    <property type="entry name" value="P-loop_NTPase"/>
</dbReference>
<dbReference type="SUPFAM" id="SSF52540">
    <property type="entry name" value="P-loop containing nucleoside triphosphate hydrolases"/>
    <property type="match status" value="1"/>
</dbReference>
<evidence type="ECO:0000313" key="2">
    <source>
        <dbReference type="EMBL" id="MDN4610338.1"/>
    </source>
</evidence>
<gene>
    <name evidence="2" type="ORF">P5G52_05600</name>
</gene>
<proteinExistence type="predicted"/>
<accession>A0ABT8JYT7</accession>
<dbReference type="Gene3D" id="3.40.50.300">
    <property type="entry name" value="P-loop containing nucleotide triphosphate hydrolases"/>
    <property type="match status" value="1"/>
</dbReference>
<protein>
    <submittedName>
        <fullName evidence="2">AAA family ATPase</fullName>
    </submittedName>
</protein>
<name>A0ABT8JYT7_9MICC</name>
<sequence length="234" mass="25172">MTPAAQSTTARFIVVLAGIDGAGKTTAAHALSRLLGPSRPTLVLANHSGRRTVAAWLDRSGRTLPVWVLDLAESAVRSVNVVANHLRARRFDGVVIMDRHLSCQQALRGSRGFGRSRILGALARMLPPDAVVFLDVSPEEAYRRIMARGTDAESLQHLRAYREGYLALPEFAGFYRVAADAPLLAVLDDVEEVISRGTPAAERPLTGARGYPFPAVAGHSGGTAMPARVEVDHY</sequence>
<dbReference type="RefSeq" id="WP_301225425.1">
    <property type="nucleotide sequence ID" value="NZ_JAROCG010000001.1"/>
</dbReference>
<feature type="domain" description="Thymidylate kinase-like" evidence="1">
    <location>
        <begin position="18"/>
        <end position="186"/>
    </location>
</feature>
<dbReference type="EMBL" id="JAROCG010000001">
    <property type="protein sequence ID" value="MDN4610338.1"/>
    <property type="molecule type" value="Genomic_DNA"/>
</dbReference>
<evidence type="ECO:0000259" key="1">
    <source>
        <dbReference type="Pfam" id="PF02223"/>
    </source>
</evidence>
<organism evidence="2 3">
    <name type="scientific">Arthrobacter burdickii</name>
    <dbReference type="NCBI Taxonomy" id="3035920"/>
    <lineage>
        <taxon>Bacteria</taxon>
        <taxon>Bacillati</taxon>
        <taxon>Actinomycetota</taxon>
        <taxon>Actinomycetes</taxon>
        <taxon>Micrococcales</taxon>
        <taxon>Micrococcaceae</taxon>
        <taxon>Arthrobacter</taxon>
    </lineage>
</organism>
<dbReference type="Pfam" id="PF02223">
    <property type="entry name" value="Thymidylate_kin"/>
    <property type="match status" value="1"/>
</dbReference>
<evidence type="ECO:0000313" key="3">
    <source>
        <dbReference type="Proteomes" id="UP001174209"/>
    </source>
</evidence>
<dbReference type="InterPro" id="IPR039430">
    <property type="entry name" value="Thymidylate_kin-like_dom"/>
</dbReference>
<comment type="caution">
    <text evidence="2">The sequence shown here is derived from an EMBL/GenBank/DDBJ whole genome shotgun (WGS) entry which is preliminary data.</text>
</comment>